<dbReference type="InterPro" id="IPR011250">
    <property type="entry name" value="OMP/PagP_B-barrel"/>
</dbReference>
<sequence>MLRTTKTIYVLPLLCFSASSLAAEESDIAKRPQTVNDVFVRSGVLTPKGQFAFDASLSYTQNSSNKVSVVGYTILPTLLVGRIEVSDSDRTTITAGLSARYGLFDDTEIEIRLPYVYRNDQVSTRPIQDGAADNTINTTLDGGGLGDIELAVRHQFNFNSTPYWVGGLTVKSDTGKSPYEVDIDPNDNTFKEVPTGSGFWSVEPSISMLYPSDPAVLFASLSYIYNFKDDVSVNGTRVEVDLGDTIALGAGLGFAINPDLSFTLGLSHKTILKSKIDGSENDDAKMLQLDTINFGVNYAFSPKTSLNVNAQAGLTEDTPDFQLTVRVPFTF</sequence>
<dbReference type="RefSeq" id="WP_021705201.1">
    <property type="nucleotide sequence ID" value="NZ_BATJ01000007.1"/>
</dbReference>
<reference evidence="2 3" key="1">
    <citation type="submission" date="2013-09" db="EMBL/GenBank/DDBJ databases">
        <title>Whole genome shotgun sequence of Vibrio proteolyticus NBRC 13287.</title>
        <authorList>
            <person name="Isaki S."/>
            <person name="Hosoyama A."/>
            <person name="Numata M."/>
            <person name="Hashimoto M."/>
            <person name="Hosoyama Y."/>
            <person name="Tsuchikane K."/>
            <person name="Noguchi M."/>
            <person name="Hirakata S."/>
            <person name="Ichikawa N."/>
            <person name="Ohji S."/>
            <person name="Yamazoe A."/>
            <person name="Fujita N."/>
        </authorList>
    </citation>
    <scope>NUCLEOTIDE SEQUENCE [LARGE SCALE GENOMIC DNA]</scope>
    <source>
        <strain evidence="2 3">NBRC 13287</strain>
    </source>
</reference>
<name>U2ZHR6_VIBPR</name>
<keyword evidence="3" id="KW-1185">Reference proteome</keyword>
<keyword evidence="1" id="KW-0732">Signal</keyword>
<gene>
    <name evidence="2" type="ORF">VPR01S_07_00250</name>
</gene>
<dbReference type="Proteomes" id="UP000016570">
    <property type="component" value="Unassembled WGS sequence"/>
</dbReference>
<feature type="chain" id="PRO_5004638481" description="Transporter" evidence="1">
    <location>
        <begin position="23"/>
        <end position="331"/>
    </location>
</feature>
<organism evidence="2 3">
    <name type="scientific">Vibrio proteolyticus NBRC 13287</name>
    <dbReference type="NCBI Taxonomy" id="1219065"/>
    <lineage>
        <taxon>Bacteria</taxon>
        <taxon>Pseudomonadati</taxon>
        <taxon>Pseudomonadota</taxon>
        <taxon>Gammaproteobacteria</taxon>
        <taxon>Vibrionales</taxon>
        <taxon>Vibrionaceae</taxon>
        <taxon>Vibrio</taxon>
    </lineage>
</organism>
<evidence type="ECO:0000313" key="3">
    <source>
        <dbReference type="Proteomes" id="UP000016570"/>
    </source>
</evidence>
<evidence type="ECO:0008006" key="4">
    <source>
        <dbReference type="Google" id="ProtNLM"/>
    </source>
</evidence>
<feature type="signal peptide" evidence="1">
    <location>
        <begin position="1"/>
        <end position="22"/>
    </location>
</feature>
<evidence type="ECO:0000313" key="2">
    <source>
        <dbReference type="EMBL" id="GAD67226.1"/>
    </source>
</evidence>
<proteinExistence type="predicted"/>
<dbReference type="SUPFAM" id="SSF56925">
    <property type="entry name" value="OMPA-like"/>
    <property type="match status" value="1"/>
</dbReference>
<evidence type="ECO:0000256" key="1">
    <source>
        <dbReference type="SAM" id="SignalP"/>
    </source>
</evidence>
<dbReference type="Pfam" id="PF13557">
    <property type="entry name" value="Phenol_MetA_deg"/>
    <property type="match status" value="1"/>
</dbReference>
<dbReference type="InterPro" id="IPR025737">
    <property type="entry name" value="FApF"/>
</dbReference>
<dbReference type="STRING" id="1219065.VPR01S_07_00250"/>
<dbReference type="AlphaFoldDB" id="U2ZHR6"/>
<accession>U2ZHR6</accession>
<dbReference type="EMBL" id="BATJ01000007">
    <property type="protein sequence ID" value="GAD67226.1"/>
    <property type="molecule type" value="Genomic_DNA"/>
</dbReference>
<protein>
    <recommendedName>
        <fullName evidence="4">Transporter</fullName>
    </recommendedName>
</protein>
<comment type="caution">
    <text evidence="2">The sequence shown here is derived from an EMBL/GenBank/DDBJ whole genome shotgun (WGS) entry which is preliminary data.</text>
</comment>
<dbReference type="eggNOG" id="COG2885">
    <property type="taxonomic scope" value="Bacteria"/>
</dbReference>